<evidence type="ECO:0000313" key="2">
    <source>
        <dbReference type="EMBL" id="EGU43547.1"/>
    </source>
</evidence>
<evidence type="ECO:0000313" key="3">
    <source>
        <dbReference type="Proteomes" id="UP000004605"/>
    </source>
</evidence>
<dbReference type="Proteomes" id="UP000004605">
    <property type="component" value="Unassembled WGS sequence"/>
</dbReference>
<dbReference type="Pfam" id="PF10973">
    <property type="entry name" value="DUF2799"/>
    <property type="match status" value="1"/>
</dbReference>
<feature type="signal peptide" evidence="1">
    <location>
        <begin position="1"/>
        <end position="19"/>
    </location>
</feature>
<reference evidence="2 3" key="1">
    <citation type="journal article" date="2012" name="Int. J. Syst. Evol. Microbiol.">
        <title>Vibrio caribbeanicus sp. nov., isolated from the marine sponge Scleritoderma cyanea.</title>
        <authorList>
            <person name="Hoffmann M."/>
            <person name="Monday S.R."/>
            <person name="Allard M.W."/>
            <person name="Strain E.A."/>
            <person name="Whittaker P."/>
            <person name="Naum M."/>
            <person name="McCarthy P.J."/>
            <person name="Lopez J.V."/>
            <person name="Fischer M."/>
            <person name="Brown E.W."/>
        </authorList>
    </citation>
    <scope>NUCLEOTIDE SEQUENCE [LARGE SCALE GENOMIC DNA]</scope>
    <source>
        <strain evidence="2 3">ATCC 700023</strain>
    </source>
</reference>
<proteinExistence type="predicted"/>
<dbReference type="PROSITE" id="PS51257">
    <property type="entry name" value="PROKAR_LIPOPROTEIN"/>
    <property type="match status" value="1"/>
</dbReference>
<evidence type="ECO:0008006" key="4">
    <source>
        <dbReference type="Google" id="ProtNLM"/>
    </source>
</evidence>
<feature type="chain" id="PRO_5003387191" description="Lipoprotein" evidence="1">
    <location>
        <begin position="20"/>
        <end position="115"/>
    </location>
</feature>
<protein>
    <recommendedName>
        <fullName evidence="4">Lipoprotein</fullName>
    </recommendedName>
</protein>
<keyword evidence="3" id="KW-1185">Reference proteome</keyword>
<comment type="caution">
    <text evidence="2">The sequence shown here is derived from an EMBL/GenBank/DDBJ whole genome shotgun (WGS) entry which is preliminary data.</text>
</comment>
<dbReference type="InterPro" id="IPR021242">
    <property type="entry name" value="DUF2799"/>
</dbReference>
<organism evidence="2 3">
    <name type="scientific">Vibrio ichthyoenteri ATCC 700023</name>
    <dbReference type="NCBI Taxonomy" id="870968"/>
    <lineage>
        <taxon>Bacteria</taxon>
        <taxon>Pseudomonadati</taxon>
        <taxon>Pseudomonadota</taxon>
        <taxon>Gammaproteobacteria</taxon>
        <taxon>Vibrionales</taxon>
        <taxon>Vibrionaceae</taxon>
        <taxon>Vibrio</taxon>
    </lineage>
</organism>
<accession>F9S057</accession>
<dbReference type="RefSeq" id="WP_006711482.1">
    <property type="nucleotide sequence ID" value="NZ_AFWF01000084.1"/>
</dbReference>
<gene>
    <name evidence="2" type="ORF">VII00023_03883</name>
</gene>
<sequence>MRKLVVVAMLTLLAGCASSVEQLVQSGDWYQVGYQDGVSGNTQRSYSDLAKLGQANQADYDQGYLSGVEEYCNPDFAYQIGLSGQYYEGVCEGSEDAQQFRMEWQRGWSEHQNSY</sequence>
<dbReference type="OrthoDB" id="5917215at2"/>
<keyword evidence="1" id="KW-0732">Signal</keyword>
<evidence type="ECO:0000256" key="1">
    <source>
        <dbReference type="SAM" id="SignalP"/>
    </source>
</evidence>
<dbReference type="EMBL" id="AFWF01000084">
    <property type="protein sequence ID" value="EGU43547.1"/>
    <property type="molecule type" value="Genomic_DNA"/>
</dbReference>
<name>F9S057_9VIBR</name>
<dbReference type="AlphaFoldDB" id="F9S057"/>